<evidence type="ECO:0000256" key="1">
    <source>
        <dbReference type="SAM" id="MobiDB-lite"/>
    </source>
</evidence>
<evidence type="ECO:0000313" key="2">
    <source>
        <dbReference type="EMBL" id="KAF6206621.1"/>
    </source>
</evidence>
<keyword evidence="3" id="KW-1185">Reference proteome</keyword>
<feature type="region of interest" description="Disordered" evidence="1">
    <location>
        <begin position="111"/>
        <end position="156"/>
    </location>
</feature>
<dbReference type="EMBL" id="WIXP02000008">
    <property type="protein sequence ID" value="KAF6206621.1"/>
    <property type="molecule type" value="Genomic_DNA"/>
</dbReference>
<evidence type="ECO:0000313" key="3">
    <source>
        <dbReference type="Proteomes" id="UP000466442"/>
    </source>
</evidence>
<proteinExistence type="predicted"/>
<gene>
    <name evidence="2" type="ORF">GE061_017857</name>
</gene>
<protein>
    <submittedName>
        <fullName evidence="2">Uncharacterized protein</fullName>
    </submittedName>
</protein>
<dbReference type="Proteomes" id="UP000466442">
    <property type="component" value="Unassembled WGS sequence"/>
</dbReference>
<dbReference type="AlphaFoldDB" id="A0A8S9XE93"/>
<sequence>MCEHIHYLCSRTVDSPCDSIDESSCEPCHDLEDKDSIASTCSKEVGPPVQVVSNPSIKNLEDYKKKIAAIWENVKEELMTASSIEQLQTAENLMDPIIPTLRALKEEVEVKLEPSANTSSDKKRKTEPLSHFTPKKKKEESNETTTKPSGEQHNIAFRVLLPSSGANLIWTL</sequence>
<name>A0A8S9XE93_APOLU</name>
<accession>A0A8S9XE93</accession>
<organism evidence="2 3">
    <name type="scientific">Apolygus lucorum</name>
    <name type="common">Small green plant bug</name>
    <name type="synonym">Lygocoris lucorum</name>
    <dbReference type="NCBI Taxonomy" id="248454"/>
    <lineage>
        <taxon>Eukaryota</taxon>
        <taxon>Metazoa</taxon>
        <taxon>Ecdysozoa</taxon>
        <taxon>Arthropoda</taxon>
        <taxon>Hexapoda</taxon>
        <taxon>Insecta</taxon>
        <taxon>Pterygota</taxon>
        <taxon>Neoptera</taxon>
        <taxon>Paraneoptera</taxon>
        <taxon>Hemiptera</taxon>
        <taxon>Heteroptera</taxon>
        <taxon>Panheteroptera</taxon>
        <taxon>Cimicomorpha</taxon>
        <taxon>Miridae</taxon>
        <taxon>Mirini</taxon>
        <taxon>Apolygus</taxon>
    </lineage>
</organism>
<reference evidence="2" key="1">
    <citation type="journal article" date="2021" name="Mol. Ecol. Resour.">
        <title>Apolygus lucorum genome provides insights into omnivorousness and mesophyll feeding.</title>
        <authorList>
            <person name="Liu Y."/>
            <person name="Liu H."/>
            <person name="Wang H."/>
            <person name="Huang T."/>
            <person name="Liu B."/>
            <person name="Yang B."/>
            <person name="Yin L."/>
            <person name="Li B."/>
            <person name="Zhang Y."/>
            <person name="Zhang S."/>
            <person name="Jiang F."/>
            <person name="Zhang X."/>
            <person name="Ren Y."/>
            <person name="Wang B."/>
            <person name="Wang S."/>
            <person name="Lu Y."/>
            <person name="Wu K."/>
            <person name="Fan W."/>
            <person name="Wang G."/>
        </authorList>
    </citation>
    <scope>NUCLEOTIDE SEQUENCE</scope>
    <source>
        <strain evidence="2">12Hb</strain>
    </source>
</reference>
<comment type="caution">
    <text evidence="2">The sequence shown here is derived from an EMBL/GenBank/DDBJ whole genome shotgun (WGS) entry which is preliminary data.</text>
</comment>